<protein>
    <recommendedName>
        <fullName evidence="7">Major facilitator superfamily (MFS) profile domain-containing protein</fullName>
    </recommendedName>
</protein>
<feature type="transmembrane region" description="Helical" evidence="6">
    <location>
        <begin position="429"/>
        <end position="450"/>
    </location>
</feature>
<feature type="domain" description="Major facilitator superfamily (MFS) profile" evidence="7">
    <location>
        <begin position="1"/>
        <end position="455"/>
    </location>
</feature>
<dbReference type="Gene3D" id="1.20.1250.20">
    <property type="entry name" value="MFS general substrate transporter like domains"/>
    <property type="match status" value="1"/>
</dbReference>
<comment type="caution">
    <text evidence="8">The sequence shown here is derived from an EMBL/GenBank/DDBJ whole genome shotgun (WGS) entry which is preliminary data.</text>
</comment>
<dbReference type="AlphaFoldDB" id="A0A1R2D0L5"/>
<feature type="transmembrane region" description="Helical" evidence="6">
    <location>
        <begin position="96"/>
        <end position="115"/>
    </location>
</feature>
<reference evidence="8 9" key="1">
    <citation type="submission" date="2016-11" db="EMBL/GenBank/DDBJ databases">
        <title>The macronuclear genome of Stentor coeruleus: a giant cell with tiny introns.</title>
        <authorList>
            <person name="Slabodnick M."/>
            <person name="Ruby J.G."/>
            <person name="Reiff S.B."/>
            <person name="Swart E.C."/>
            <person name="Gosai S."/>
            <person name="Prabakaran S."/>
            <person name="Witkowska E."/>
            <person name="Larue G.E."/>
            <person name="Fisher S."/>
            <person name="Freeman R.M."/>
            <person name="Gunawardena J."/>
            <person name="Chu W."/>
            <person name="Stover N.A."/>
            <person name="Gregory B.D."/>
            <person name="Nowacki M."/>
            <person name="Derisi J."/>
            <person name="Roy S.W."/>
            <person name="Marshall W.F."/>
            <person name="Sood P."/>
        </authorList>
    </citation>
    <scope>NUCLEOTIDE SEQUENCE [LARGE SCALE GENOMIC DNA]</scope>
    <source>
        <strain evidence="8">WM001</strain>
    </source>
</reference>
<feature type="transmembrane region" description="Helical" evidence="6">
    <location>
        <begin position="277"/>
        <end position="299"/>
    </location>
</feature>
<evidence type="ECO:0000256" key="3">
    <source>
        <dbReference type="ARBA" id="ARBA00022692"/>
    </source>
</evidence>
<feature type="transmembrane region" description="Helical" evidence="6">
    <location>
        <begin position="340"/>
        <end position="359"/>
    </location>
</feature>
<accession>A0A1R2D0L5</accession>
<evidence type="ECO:0000259" key="7">
    <source>
        <dbReference type="PROSITE" id="PS50850"/>
    </source>
</evidence>
<dbReference type="OrthoDB" id="4139357at2759"/>
<feature type="transmembrane region" description="Helical" evidence="6">
    <location>
        <begin position="365"/>
        <end position="387"/>
    </location>
</feature>
<feature type="transmembrane region" description="Helical" evidence="6">
    <location>
        <begin position="121"/>
        <end position="143"/>
    </location>
</feature>
<dbReference type="GO" id="GO:0022857">
    <property type="term" value="F:transmembrane transporter activity"/>
    <property type="evidence" value="ECO:0007669"/>
    <property type="project" value="InterPro"/>
</dbReference>
<keyword evidence="9" id="KW-1185">Reference proteome</keyword>
<evidence type="ECO:0000256" key="4">
    <source>
        <dbReference type="ARBA" id="ARBA00022989"/>
    </source>
</evidence>
<keyword evidence="2" id="KW-0813">Transport</keyword>
<gene>
    <name evidence="8" type="ORF">SteCoe_1965</name>
</gene>
<dbReference type="Pfam" id="PF00083">
    <property type="entry name" value="Sugar_tr"/>
    <property type="match status" value="1"/>
</dbReference>
<feature type="transmembrane region" description="Helical" evidence="6">
    <location>
        <begin position="150"/>
        <end position="173"/>
    </location>
</feature>
<dbReference type="EMBL" id="MPUH01000021">
    <property type="protein sequence ID" value="OMJ94785.1"/>
    <property type="molecule type" value="Genomic_DNA"/>
</dbReference>
<evidence type="ECO:0000313" key="8">
    <source>
        <dbReference type="EMBL" id="OMJ94785.1"/>
    </source>
</evidence>
<evidence type="ECO:0000256" key="5">
    <source>
        <dbReference type="ARBA" id="ARBA00023136"/>
    </source>
</evidence>
<name>A0A1R2D0L5_9CILI</name>
<dbReference type="InterPro" id="IPR020846">
    <property type="entry name" value="MFS_dom"/>
</dbReference>
<dbReference type="SUPFAM" id="SSF103473">
    <property type="entry name" value="MFS general substrate transporter"/>
    <property type="match status" value="1"/>
</dbReference>
<keyword evidence="5 6" id="KW-0472">Membrane</keyword>
<dbReference type="GO" id="GO:0016020">
    <property type="term" value="C:membrane"/>
    <property type="evidence" value="ECO:0007669"/>
    <property type="project" value="UniProtKB-SubCell"/>
</dbReference>
<keyword evidence="4 6" id="KW-1133">Transmembrane helix</keyword>
<dbReference type="PANTHER" id="PTHR23511:SF5">
    <property type="entry name" value="MAJOR FACILITATOR-TYPE TRANSPORTER HXNZ-RELATED"/>
    <property type="match status" value="1"/>
</dbReference>
<feature type="transmembrane region" description="Helical" evidence="6">
    <location>
        <begin position="399"/>
        <end position="423"/>
    </location>
</feature>
<feature type="transmembrane region" description="Helical" evidence="6">
    <location>
        <begin position="65"/>
        <end position="84"/>
    </location>
</feature>
<evidence type="ECO:0000256" key="2">
    <source>
        <dbReference type="ARBA" id="ARBA00022448"/>
    </source>
</evidence>
<feature type="transmembrane region" description="Helical" evidence="6">
    <location>
        <begin position="311"/>
        <end position="333"/>
    </location>
</feature>
<dbReference type="PANTHER" id="PTHR23511">
    <property type="entry name" value="SYNAPTIC VESICLE GLYCOPROTEIN 2"/>
    <property type="match status" value="1"/>
</dbReference>
<keyword evidence="3 6" id="KW-0812">Transmembrane</keyword>
<proteinExistence type="predicted"/>
<evidence type="ECO:0000256" key="6">
    <source>
        <dbReference type="SAM" id="Phobius"/>
    </source>
</evidence>
<dbReference type="PROSITE" id="PS50850">
    <property type="entry name" value="MFS"/>
    <property type="match status" value="1"/>
</dbReference>
<dbReference type="Proteomes" id="UP000187209">
    <property type="component" value="Unassembled WGS sequence"/>
</dbReference>
<evidence type="ECO:0000256" key="1">
    <source>
        <dbReference type="ARBA" id="ARBA00004141"/>
    </source>
</evidence>
<dbReference type="InterPro" id="IPR036259">
    <property type="entry name" value="MFS_trans_sf"/>
</dbReference>
<feature type="transmembrane region" description="Helical" evidence="6">
    <location>
        <begin position="185"/>
        <end position="204"/>
    </location>
</feature>
<sequence length="465" mass="51406">MEIKHADEYLEKIGWGKYSWKVFFQCGFVISNQAWSNDNLWNNNIAYILAGSRIEWELSGIESGILGSAYALGLLCGGFIFGIIGDKYGRMYSFKTTVLIALISSIVLTFSLNLYMSSGALFLIGLGMGGELCLAGTVFCEFCPRSKMHYLATLAIFWSVGSTFTAIVAYVIALENTTEISEWRIIVAVSCIYELISFVFRLFMLETPSFLLSIGRVEETESVLNTISLQNTGEPFYLDSSLKNKITDSLCSRDNIKPQSSTIALITKLFQGYNLKLCLIFCIMYISAGFPFVSILYFMPTLLGNISQNTAYGIIILQQACGIPGVLFGSWLVDTKLGRKFTITLSFALASLCCFFLYIGKNIILIIVVTSAMNMFVIMGYSAMFTITPESFPIEVRNIGSGFVNGCSRFVSIVCPIITGWLLDQDNGFPIAVILFAALFAVCAISAFPLKETRRSLVKVNLLST</sequence>
<comment type="subcellular location">
    <subcellularLocation>
        <location evidence="1">Membrane</location>
        <topology evidence="1">Multi-pass membrane protein</topology>
    </subcellularLocation>
</comment>
<organism evidence="8 9">
    <name type="scientific">Stentor coeruleus</name>
    <dbReference type="NCBI Taxonomy" id="5963"/>
    <lineage>
        <taxon>Eukaryota</taxon>
        <taxon>Sar</taxon>
        <taxon>Alveolata</taxon>
        <taxon>Ciliophora</taxon>
        <taxon>Postciliodesmatophora</taxon>
        <taxon>Heterotrichea</taxon>
        <taxon>Heterotrichida</taxon>
        <taxon>Stentoridae</taxon>
        <taxon>Stentor</taxon>
    </lineage>
</organism>
<evidence type="ECO:0000313" key="9">
    <source>
        <dbReference type="Proteomes" id="UP000187209"/>
    </source>
</evidence>
<dbReference type="CDD" id="cd17316">
    <property type="entry name" value="MFS_SV2_like"/>
    <property type="match status" value="1"/>
</dbReference>
<dbReference type="InterPro" id="IPR005828">
    <property type="entry name" value="MFS_sugar_transport-like"/>
</dbReference>